<keyword evidence="6" id="KW-0732">Signal</keyword>
<dbReference type="InterPro" id="IPR028082">
    <property type="entry name" value="Peripla_BP_I"/>
</dbReference>
<keyword evidence="9 15" id="KW-0472">Membrane</keyword>
<evidence type="ECO:0000256" key="3">
    <source>
        <dbReference type="ARBA" id="ARBA00011095"/>
    </source>
</evidence>
<dbReference type="Gene3D" id="3.40.190.10">
    <property type="entry name" value="Periplasmic binding protein-like II"/>
    <property type="match status" value="2"/>
</dbReference>
<comment type="function">
    <text evidence="14">Glutamate-gated receptor that probably acts as a non-selective cation channel. May be involved in light-signal transduction and calcium homeostasis via the regulation of calcium influx into cells.</text>
</comment>
<dbReference type="FunFam" id="3.40.190.10:FF:000103">
    <property type="entry name" value="Glutamate receptor"/>
    <property type="match status" value="1"/>
</dbReference>
<evidence type="ECO:0000256" key="12">
    <source>
        <dbReference type="ARBA" id="ARBA00023286"/>
    </source>
</evidence>
<dbReference type="FunFam" id="3.40.50.2300:FF:000188">
    <property type="entry name" value="Glutamate receptor"/>
    <property type="match status" value="1"/>
</dbReference>
<feature type="domain" description="Ionotropic glutamate receptor C-terminal" evidence="19">
    <location>
        <begin position="299"/>
        <end position="649"/>
    </location>
</feature>
<evidence type="ECO:0000256" key="9">
    <source>
        <dbReference type="ARBA" id="ARBA00023136"/>
    </source>
</evidence>
<keyword evidence="13 15" id="KW-0407">Ion channel</keyword>
<protein>
    <recommendedName>
        <fullName evidence="15">Glutamate receptor</fullName>
    </recommendedName>
</protein>
<evidence type="ECO:0000256" key="1">
    <source>
        <dbReference type="ARBA" id="ARBA00004141"/>
    </source>
</evidence>
<dbReference type="InterPro" id="IPR019594">
    <property type="entry name" value="Glu/Gly-bd"/>
</dbReference>
<dbReference type="InterPro" id="IPR001320">
    <property type="entry name" value="Iontro_rcpt_C"/>
</dbReference>
<reference evidence="20 21" key="1">
    <citation type="submission" date="2018-04" db="EMBL/GenBank/DDBJ databases">
        <authorList>
            <person name="Vogel A."/>
        </authorList>
    </citation>
    <scope>NUCLEOTIDE SEQUENCE [LARGE SCALE GENOMIC DNA]</scope>
</reference>
<dbReference type="Pfam" id="PF10613">
    <property type="entry name" value="Lig_chan-Glu_bd"/>
    <property type="match status" value="1"/>
</dbReference>
<evidence type="ECO:0000256" key="13">
    <source>
        <dbReference type="ARBA" id="ARBA00023303"/>
    </source>
</evidence>
<dbReference type="GO" id="GO:0016020">
    <property type="term" value="C:membrane"/>
    <property type="evidence" value="ECO:0007669"/>
    <property type="project" value="UniProtKB-SubCell"/>
</dbReference>
<evidence type="ECO:0000256" key="2">
    <source>
        <dbReference type="ARBA" id="ARBA00008685"/>
    </source>
</evidence>
<proteinExistence type="inferred from homology"/>
<dbReference type="PIRSF" id="PIRSF037090">
    <property type="entry name" value="Iontro_Glu-like_rcpt_pln"/>
    <property type="match status" value="1"/>
</dbReference>
<dbReference type="Pfam" id="PF00060">
    <property type="entry name" value="Lig_chan"/>
    <property type="match status" value="1"/>
</dbReference>
<name>A0A484L0F9_9ASTE</name>
<accession>A0A484L0F9</accession>
<dbReference type="SUPFAM" id="SSF53822">
    <property type="entry name" value="Periplasmic binding protein-like I"/>
    <property type="match status" value="1"/>
</dbReference>
<evidence type="ECO:0000256" key="15">
    <source>
        <dbReference type="PIRNR" id="PIRNR037090"/>
    </source>
</evidence>
<evidence type="ECO:0000256" key="11">
    <source>
        <dbReference type="ARBA" id="ARBA00023180"/>
    </source>
</evidence>
<keyword evidence="10 15" id="KW-0675">Receptor</keyword>
<dbReference type="CDD" id="cd13686">
    <property type="entry name" value="GluR_Plant"/>
    <property type="match status" value="1"/>
</dbReference>
<evidence type="ECO:0000256" key="14">
    <source>
        <dbReference type="ARBA" id="ARBA00049638"/>
    </source>
</evidence>
<evidence type="ECO:0000256" key="8">
    <source>
        <dbReference type="ARBA" id="ARBA00023065"/>
    </source>
</evidence>
<feature type="transmembrane region" description="Helical" evidence="18">
    <location>
        <begin position="673"/>
        <end position="694"/>
    </location>
</feature>
<feature type="region of interest" description="Disordered" evidence="17">
    <location>
        <begin position="776"/>
        <end position="796"/>
    </location>
</feature>
<comment type="function">
    <text evidence="15">Glutamate-gated receptor that probably acts as non-selective cation channel.</text>
</comment>
<dbReference type="AlphaFoldDB" id="A0A484L0F9"/>
<dbReference type="InterPro" id="IPR017103">
    <property type="entry name" value="Iontropic_Glu_rcpt_pln"/>
</dbReference>
<dbReference type="GO" id="GO:0015276">
    <property type="term" value="F:ligand-gated monoatomic ion channel activity"/>
    <property type="evidence" value="ECO:0007669"/>
    <property type="project" value="InterPro"/>
</dbReference>
<evidence type="ECO:0000256" key="7">
    <source>
        <dbReference type="ARBA" id="ARBA00022989"/>
    </source>
</evidence>
<evidence type="ECO:0000256" key="18">
    <source>
        <dbReference type="SAM" id="Phobius"/>
    </source>
</evidence>
<dbReference type="Gene3D" id="3.40.50.2300">
    <property type="match status" value="1"/>
</dbReference>
<keyword evidence="7 18" id="KW-1133">Transmembrane helix</keyword>
<keyword evidence="16" id="KW-1015">Disulfide bond</keyword>
<feature type="disulfide bond" evidence="16">
    <location>
        <begin position="597"/>
        <end position="653"/>
    </location>
</feature>
<keyword evidence="4 15" id="KW-0813">Transport</keyword>
<keyword evidence="11" id="KW-0325">Glycoprotein</keyword>
<evidence type="ECO:0000256" key="17">
    <source>
        <dbReference type="SAM" id="MobiDB-lite"/>
    </source>
</evidence>
<evidence type="ECO:0000259" key="19">
    <source>
        <dbReference type="SMART" id="SM00079"/>
    </source>
</evidence>
<dbReference type="Gene3D" id="1.10.287.70">
    <property type="match status" value="1"/>
</dbReference>
<dbReference type="FunFam" id="3.40.190.10:FF:000195">
    <property type="entry name" value="Glutamate receptor 2.7"/>
    <property type="match status" value="1"/>
</dbReference>
<evidence type="ECO:0000313" key="21">
    <source>
        <dbReference type="Proteomes" id="UP000595140"/>
    </source>
</evidence>
<comment type="subcellular location">
    <subcellularLocation>
        <location evidence="1">Membrane</location>
        <topology evidence="1">Multi-pass membrane protein</topology>
    </subcellularLocation>
</comment>
<keyword evidence="12 15" id="KW-1071">Ligand-gated ion channel</keyword>
<feature type="transmembrane region" description="Helical" evidence="18">
    <location>
        <begin position="489"/>
        <end position="507"/>
    </location>
</feature>
<dbReference type="InterPro" id="IPR001828">
    <property type="entry name" value="ANF_lig-bd_rcpt"/>
</dbReference>
<dbReference type="SMART" id="SM00079">
    <property type="entry name" value="PBPe"/>
    <property type="match status" value="1"/>
</dbReference>
<sequence>MATQADFVIDLGEKVKVPILSPATSPSLSPNQSEYFIRVAYSASAQVKAIAAIVKAFDWREVVFVYEGSDFGRGVLPHLTDAMMDVGVSVAYRCVLPPSADDERILMELYKLMTMQTRVFVVHLQQTTGSRFFQKVKDEGMMSEGYVWMITDTFTSHLRSMDPSEIDDIQGVIGVKPYVQRVKNFTNKYTRKFYEENPETDRVEGLDVFGLWAYDSTTALATAIETVDTSHQGFKPAVSGGEKGVGFWTEEYGISKKLKHSSPRGVYTANKEDLGAIIWPGDSHTVPKGWETPTNGKKKLRVGVPVKGGLEQFVKVTQDTQTNRVTATGFCIDVFEEVIKNLPFAAPFDYVPFPIPGNQNLPDYDALVSQVLLGSVDVVVGDVTILANRSKSVEFTLPFTESGVITVVPVRKDRRRSAWIFLRPLRTELWVTTGAFFVFIGSVIWVLEHHINKEFQGPPHKQFGMIFWFSFSTLVFAHREKVISNLSRFVIIVWVFVVLVLTSSYTASLTSMLTVQQLQPTITNLTDLIKNQEPVGYQEGSFVTGLLKFMHLESSKFRNYSTLEEYDEALTKGSQNGGVSAIVDELPYMRLFLAKYCRKYTMVGPTYKTAGFGFAFPKGSPLVPDVSRAILSVMESESMVRITDKWFRNETNCSEQDVTLIASDSLALDSFKGIFLIAGVAAISALLIFFFNFLNQNKDILASGDHTTWQKVCALARAFCEVNLVLPEVTEKSGEGNEEVLPMDTTYDVISPASRLQTSIAQSPEVFICDEGLITTEPPSPLQDTMSGTEDAAEER</sequence>
<dbReference type="Pfam" id="PF01094">
    <property type="entry name" value="ANF_receptor"/>
    <property type="match status" value="1"/>
</dbReference>
<organism evidence="20 21">
    <name type="scientific">Cuscuta campestris</name>
    <dbReference type="NCBI Taxonomy" id="132261"/>
    <lineage>
        <taxon>Eukaryota</taxon>
        <taxon>Viridiplantae</taxon>
        <taxon>Streptophyta</taxon>
        <taxon>Embryophyta</taxon>
        <taxon>Tracheophyta</taxon>
        <taxon>Spermatophyta</taxon>
        <taxon>Magnoliopsida</taxon>
        <taxon>eudicotyledons</taxon>
        <taxon>Gunneridae</taxon>
        <taxon>Pentapetalae</taxon>
        <taxon>asterids</taxon>
        <taxon>lamiids</taxon>
        <taxon>Solanales</taxon>
        <taxon>Convolvulaceae</taxon>
        <taxon>Cuscuteae</taxon>
        <taxon>Cuscuta</taxon>
        <taxon>Cuscuta subgen. Grammica</taxon>
        <taxon>Cuscuta sect. Cleistogrammica</taxon>
    </lineage>
</organism>
<dbReference type="InterPro" id="IPR015683">
    <property type="entry name" value="Ionotropic_Glu_rcpt"/>
</dbReference>
<evidence type="ECO:0000313" key="20">
    <source>
        <dbReference type="EMBL" id="VFQ68982.1"/>
    </source>
</evidence>
<dbReference type="Proteomes" id="UP000595140">
    <property type="component" value="Unassembled WGS sequence"/>
</dbReference>
<dbReference type="EMBL" id="OOIL02000758">
    <property type="protein sequence ID" value="VFQ68982.1"/>
    <property type="molecule type" value="Genomic_DNA"/>
</dbReference>
<dbReference type="SUPFAM" id="SSF53850">
    <property type="entry name" value="Periplasmic binding protein-like II"/>
    <property type="match status" value="1"/>
</dbReference>
<keyword evidence="5 18" id="KW-0812">Transmembrane</keyword>
<comment type="similarity">
    <text evidence="2 15">Belongs to the glutamate-gated ion channel (TC 1.A.10.1) family.</text>
</comment>
<dbReference type="OrthoDB" id="5984008at2759"/>
<gene>
    <name evidence="20" type="ORF">CCAM_LOCUS10758</name>
</gene>
<evidence type="ECO:0000256" key="5">
    <source>
        <dbReference type="ARBA" id="ARBA00022692"/>
    </source>
</evidence>
<feature type="transmembrane region" description="Helical" evidence="18">
    <location>
        <begin position="429"/>
        <end position="447"/>
    </location>
</feature>
<keyword evidence="21" id="KW-1185">Reference proteome</keyword>
<comment type="subunit">
    <text evidence="3">May form heteromers.</text>
</comment>
<dbReference type="PANTHER" id="PTHR18966">
    <property type="entry name" value="IONOTROPIC GLUTAMATE RECEPTOR"/>
    <property type="match status" value="1"/>
</dbReference>
<evidence type="ECO:0000256" key="16">
    <source>
        <dbReference type="PIRSR" id="PIRSR037090-50"/>
    </source>
</evidence>
<evidence type="ECO:0000256" key="10">
    <source>
        <dbReference type="ARBA" id="ARBA00023170"/>
    </source>
</evidence>
<keyword evidence="8 15" id="KW-0406">Ion transport</keyword>
<evidence type="ECO:0000256" key="4">
    <source>
        <dbReference type="ARBA" id="ARBA00022448"/>
    </source>
</evidence>
<evidence type="ECO:0000256" key="6">
    <source>
        <dbReference type="ARBA" id="ARBA00022729"/>
    </source>
</evidence>
<dbReference type="FunFam" id="1.10.287.70:FF:000037">
    <property type="entry name" value="Glutamate receptor"/>
    <property type="match status" value="1"/>
</dbReference>